<keyword evidence="3" id="KW-1185">Reference proteome</keyword>
<evidence type="ECO:0000313" key="2">
    <source>
        <dbReference type="EMBL" id="KAJ7321367.1"/>
    </source>
</evidence>
<name>A0AAD7EFY7_9AGAR</name>
<feature type="region of interest" description="Disordered" evidence="1">
    <location>
        <begin position="39"/>
        <end position="58"/>
    </location>
</feature>
<dbReference type="Proteomes" id="UP001218218">
    <property type="component" value="Unassembled WGS sequence"/>
</dbReference>
<protein>
    <submittedName>
        <fullName evidence="2">Uncharacterized protein</fullName>
    </submittedName>
</protein>
<reference evidence="2" key="1">
    <citation type="submission" date="2023-03" db="EMBL/GenBank/DDBJ databases">
        <title>Massive genome expansion in bonnet fungi (Mycena s.s.) driven by repeated elements and novel gene families across ecological guilds.</title>
        <authorList>
            <consortium name="Lawrence Berkeley National Laboratory"/>
            <person name="Harder C.B."/>
            <person name="Miyauchi S."/>
            <person name="Viragh M."/>
            <person name="Kuo A."/>
            <person name="Thoen E."/>
            <person name="Andreopoulos B."/>
            <person name="Lu D."/>
            <person name="Skrede I."/>
            <person name="Drula E."/>
            <person name="Henrissat B."/>
            <person name="Morin E."/>
            <person name="Kohler A."/>
            <person name="Barry K."/>
            <person name="LaButti K."/>
            <person name="Morin E."/>
            <person name="Salamov A."/>
            <person name="Lipzen A."/>
            <person name="Mereny Z."/>
            <person name="Hegedus B."/>
            <person name="Baldrian P."/>
            <person name="Stursova M."/>
            <person name="Weitz H."/>
            <person name="Taylor A."/>
            <person name="Grigoriev I.V."/>
            <person name="Nagy L.G."/>
            <person name="Martin F."/>
            <person name="Kauserud H."/>
        </authorList>
    </citation>
    <scope>NUCLEOTIDE SEQUENCE</scope>
    <source>
        <strain evidence="2">CBHHK002</strain>
    </source>
</reference>
<accession>A0AAD7EFY7</accession>
<dbReference type="EMBL" id="JARIHO010000051">
    <property type="protein sequence ID" value="KAJ7321367.1"/>
    <property type="molecule type" value="Genomic_DNA"/>
</dbReference>
<evidence type="ECO:0000256" key="1">
    <source>
        <dbReference type="SAM" id="MobiDB-lite"/>
    </source>
</evidence>
<sequence length="160" mass="17835">MQHEDGIEFGATSITYQQPNNECPKTRGYTGRARGLSTGLKSRRVPAPAHTRGYKPAGVPATRVHPYVPVQGHLVDTMDFLQTLAEAYCPRNSRIPPSGEVTDQISASHHLMPWFVSYRYFRQLPSMFPANEPMLSGSSEARRLQNPLEDQDLAFTGYVG</sequence>
<dbReference type="AlphaFoldDB" id="A0AAD7EFY7"/>
<proteinExistence type="predicted"/>
<comment type="caution">
    <text evidence="2">The sequence shown here is derived from an EMBL/GenBank/DDBJ whole genome shotgun (WGS) entry which is preliminary data.</text>
</comment>
<evidence type="ECO:0000313" key="3">
    <source>
        <dbReference type="Proteomes" id="UP001218218"/>
    </source>
</evidence>
<organism evidence="2 3">
    <name type="scientific">Mycena albidolilacea</name>
    <dbReference type="NCBI Taxonomy" id="1033008"/>
    <lineage>
        <taxon>Eukaryota</taxon>
        <taxon>Fungi</taxon>
        <taxon>Dikarya</taxon>
        <taxon>Basidiomycota</taxon>
        <taxon>Agaricomycotina</taxon>
        <taxon>Agaricomycetes</taxon>
        <taxon>Agaricomycetidae</taxon>
        <taxon>Agaricales</taxon>
        <taxon>Marasmiineae</taxon>
        <taxon>Mycenaceae</taxon>
        <taxon>Mycena</taxon>
    </lineage>
</organism>
<gene>
    <name evidence="2" type="ORF">DFH08DRAFT_1033964</name>
</gene>